<reference evidence="2" key="1">
    <citation type="submission" date="2016-03" db="EMBL/GenBank/DDBJ databases">
        <authorList>
            <person name="Ma C."/>
            <person name="Zhou S."/>
            <person name="Yang G."/>
        </authorList>
    </citation>
    <scope>NUCLEOTIDE SEQUENCE [LARGE SCALE GENOMIC DNA]</scope>
    <source>
        <strain evidence="2">SgZ-1</strain>
    </source>
</reference>
<proteinExistence type="predicted"/>
<dbReference type="InterPro" id="IPR039498">
    <property type="entry name" value="NTP_transf_5"/>
</dbReference>
<protein>
    <recommendedName>
        <fullName evidence="3">Nucleotidyltransferase</fullName>
    </recommendedName>
</protein>
<dbReference type="STRING" id="1134435.AC731_010295"/>
<dbReference type="EMBL" id="CP014646">
    <property type="protein sequence ID" value="AMO37309.1"/>
    <property type="molecule type" value="Genomic_DNA"/>
</dbReference>
<dbReference type="Proteomes" id="UP000036902">
    <property type="component" value="Chromosome"/>
</dbReference>
<dbReference type="KEGG" id="thu:AC731_010295"/>
<evidence type="ECO:0000313" key="1">
    <source>
        <dbReference type="EMBL" id="AMO37309.1"/>
    </source>
</evidence>
<organism evidence="1 2">
    <name type="scientific">Thauera humireducens</name>
    <dbReference type="NCBI Taxonomy" id="1134435"/>
    <lineage>
        <taxon>Bacteria</taxon>
        <taxon>Pseudomonadati</taxon>
        <taxon>Pseudomonadota</taxon>
        <taxon>Betaproteobacteria</taxon>
        <taxon>Rhodocyclales</taxon>
        <taxon>Zoogloeaceae</taxon>
        <taxon>Thauera</taxon>
    </lineage>
</organism>
<evidence type="ECO:0000313" key="2">
    <source>
        <dbReference type="Proteomes" id="UP000036902"/>
    </source>
</evidence>
<keyword evidence="2" id="KW-1185">Reference proteome</keyword>
<name>A0A127K5U6_9RHOO</name>
<gene>
    <name evidence="1" type="ORF">AC731_010295</name>
</gene>
<sequence>MTPPLSRELQLLLRALSEPLDTDSATWERLLRLARMTALHGRLAAANRDNPTVPAPVRRHLLSAERVCAFNNQMLRAELAALAALCDGSFPVLVLKGGAYALQNQRVGHGRFVSDVDLLVPREHLRTMEQGLRAAGWVPAQLDPYDERYYRDWSHETPPMRFPGRFLEVDLHHAITPVTGSLHFDPAPLFDASVPLADSPFRTLSAEDQVLHACVHCFQDGDLALRVREVVDIDGLVRAAATQHGFWTRLVGRAGQLGLQRPLWYGLHFAHAWMETPLPQSALTALPAPSALARRLMDRLVPLVMLPPDPDHPPPASVRVARLAMLARYHLQRMPPSMLLPHLARKATVRLRERFTHTPAQNAENQP</sequence>
<accession>A0A127K5U6</accession>
<dbReference type="Pfam" id="PF14907">
    <property type="entry name" value="NTP_transf_5"/>
    <property type="match status" value="1"/>
</dbReference>
<evidence type="ECO:0008006" key="3">
    <source>
        <dbReference type="Google" id="ProtNLM"/>
    </source>
</evidence>
<dbReference type="AlphaFoldDB" id="A0A127K5U6"/>
<dbReference type="RefSeq" id="WP_004262760.1">
    <property type="nucleotide sequence ID" value="NZ_CP014646.1"/>
</dbReference>